<dbReference type="InterPro" id="IPR023795">
    <property type="entry name" value="Serpin_CS"/>
</dbReference>
<dbReference type="PANTHER" id="PTHR11461">
    <property type="entry name" value="SERINE PROTEASE INHIBITOR, SERPIN"/>
    <property type="match status" value="1"/>
</dbReference>
<gene>
    <name evidence="7" type="ORF">SFRICE_004876</name>
</gene>
<feature type="signal peptide" evidence="5">
    <location>
        <begin position="1"/>
        <end position="20"/>
    </location>
</feature>
<dbReference type="InterPro" id="IPR042185">
    <property type="entry name" value="Serpin_sf_2"/>
</dbReference>
<comment type="similarity">
    <text evidence="3">Belongs to the serpin family.</text>
</comment>
<keyword evidence="2" id="KW-0722">Serine protease inhibitor</keyword>
<evidence type="ECO:0000259" key="6">
    <source>
        <dbReference type="SMART" id="SM00093"/>
    </source>
</evidence>
<feature type="compositionally biased region" description="Basic and acidic residues" evidence="4">
    <location>
        <begin position="363"/>
        <end position="372"/>
    </location>
</feature>
<name>A0A2H1VQ07_SPOFR</name>
<dbReference type="GO" id="GO:0005615">
    <property type="term" value="C:extracellular space"/>
    <property type="evidence" value="ECO:0007669"/>
    <property type="project" value="InterPro"/>
</dbReference>
<dbReference type="AlphaFoldDB" id="A0A2H1VQ07"/>
<protein>
    <submittedName>
        <fullName evidence="7">SFRICE_004876</fullName>
    </submittedName>
</protein>
<dbReference type="Gene3D" id="3.30.497.10">
    <property type="entry name" value="Antithrombin, subunit I, domain 2"/>
    <property type="match status" value="1"/>
</dbReference>
<reference evidence="7" key="1">
    <citation type="submission" date="2016-07" db="EMBL/GenBank/DDBJ databases">
        <authorList>
            <person name="Bretaudeau A."/>
        </authorList>
    </citation>
    <scope>NUCLEOTIDE SEQUENCE</scope>
    <source>
        <strain evidence="7">Rice</strain>
        <tissue evidence="7">Whole body</tissue>
    </source>
</reference>
<keyword evidence="5" id="KW-0732">Signal</keyword>
<accession>A0A2H1VQ07</accession>
<dbReference type="InterPro" id="IPR036186">
    <property type="entry name" value="Serpin_sf"/>
</dbReference>
<evidence type="ECO:0000256" key="2">
    <source>
        <dbReference type="ARBA" id="ARBA00022900"/>
    </source>
</evidence>
<dbReference type="Gene3D" id="2.30.39.10">
    <property type="entry name" value="Alpha-1-antitrypsin, domain 1"/>
    <property type="match status" value="2"/>
</dbReference>
<feature type="chain" id="PRO_5013937481" evidence="5">
    <location>
        <begin position="21"/>
        <end position="453"/>
    </location>
</feature>
<dbReference type="SUPFAM" id="SSF56574">
    <property type="entry name" value="Serpins"/>
    <property type="match status" value="1"/>
</dbReference>
<organism evidence="7">
    <name type="scientific">Spodoptera frugiperda</name>
    <name type="common">Fall armyworm</name>
    <dbReference type="NCBI Taxonomy" id="7108"/>
    <lineage>
        <taxon>Eukaryota</taxon>
        <taxon>Metazoa</taxon>
        <taxon>Ecdysozoa</taxon>
        <taxon>Arthropoda</taxon>
        <taxon>Hexapoda</taxon>
        <taxon>Insecta</taxon>
        <taxon>Pterygota</taxon>
        <taxon>Neoptera</taxon>
        <taxon>Endopterygota</taxon>
        <taxon>Lepidoptera</taxon>
        <taxon>Glossata</taxon>
        <taxon>Ditrysia</taxon>
        <taxon>Noctuoidea</taxon>
        <taxon>Noctuidae</taxon>
        <taxon>Amphipyrinae</taxon>
        <taxon>Spodoptera</taxon>
    </lineage>
</organism>
<evidence type="ECO:0000256" key="3">
    <source>
        <dbReference type="RuleBase" id="RU000411"/>
    </source>
</evidence>
<evidence type="ECO:0000256" key="4">
    <source>
        <dbReference type="SAM" id="MobiDB-lite"/>
    </source>
</evidence>
<dbReference type="GO" id="GO:0004867">
    <property type="term" value="F:serine-type endopeptidase inhibitor activity"/>
    <property type="evidence" value="ECO:0007669"/>
    <property type="project" value="UniProtKB-KW"/>
</dbReference>
<proteinExistence type="inferred from homology"/>
<dbReference type="CDD" id="cd00172">
    <property type="entry name" value="serpin"/>
    <property type="match status" value="1"/>
</dbReference>
<feature type="domain" description="Serpin" evidence="6">
    <location>
        <begin position="62"/>
        <end position="451"/>
    </location>
</feature>
<feature type="region of interest" description="Disordered" evidence="4">
    <location>
        <begin position="363"/>
        <end position="382"/>
    </location>
</feature>
<dbReference type="SMART" id="SM00093">
    <property type="entry name" value="SERPIN"/>
    <property type="match status" value="1"/>
</dbReference>
<dbReference type="InterPro" id="IPR023796">
    <property type="entry name" value="Serpin_dom"/>
</dbReference>
<evidence type="ECO:0000256" key="1">
    <source>
        <dbReference type="ARBA" id="ARBA00022690"/>
    </source>
</evidence>
<evidence type="ECO:0000256" key="5">
    <source>
        <dbReference type="SAM" id="SignalP"/>
    </source>
</evidence>
<dbReference type="InterPro" id="IPR000215">
    <property type="entry name" value="Serpin_fam"/>
</dbReference>
<dbReference type="EMBL" id="ODYU01003476">
    <property type="protein sequence ID" value="SOQ42314.1"/>
    <property type="molecule type" value="Genomic_DNA"/>
</dbReference>
<dbReference type="PANTHER" id="PTHR11461:SF342">
    <property type="entry name" value="SERINE PROTEASE INHIBITOR 28DC"/>
    <property type="match status" value="1"/>
</dbReference>
<dbReference type="InterPro" id="IPR042178">
    <property type="entry name" value="Serpin_sf_1"/>
</dbReference>
<dbReference type="PROSITE" id="PS00284">
    <property type="entry name" value="SERPIN"/>
    <property type="match status" value="1"/>
</dbReference>
<dbReference type="Pfam" id="PF00079">
    <property type="entry name" value="Serpin"/>
    <property type="match status" value="1"/>
</dbReference>
<evidence type="ECO:0000313" key="7">
    <source>
        <dbReference type="EMBL" id="SOQ42314.1"/>
    </source>
</evidence>
<sequence>MDSKSLLFLIITTLYFQYSGQNEEDSQISSTIIPTTIAENYNLETTNTTDNSIPKAINNFGYNLLVKMMNEKKNENIVISPIGVAGLLAMTLLGSVGMTHDEIAETLGFSQDILRNRKNHEQFGELLQSLNMNEFSKTLYADAIFVDNQVELRELYRSYLHGVYGGDVLRTDFQETEGSKNSINEWVSKHTEGNIDDFLKDSLPPHTKVVLLTALYFSGTWKQPFAPQFTRKMEFKRATDEVMADMMLNFGEFRYKVSEEYDFHMIALPYNDSETFMYALKPLSHKRLTLLELMENINNKVIDDTINEMHVKNCVIRFPKMKIKSTTKLESTLQSIGIQSMFIPGQANFALMVNNTNQFVNKSEGESDRYSENEGNGTNILDSLPNPGIHVDSIIHDVKLTINEFGTEAVAATSGTLTRSAENFYADSPFYFFIRNERTKLVTFSAVIFDPTK</sequence>
<keyword evidence="1" id="KW-0646">Protease inhibitor</keyword>